<feature type="signal peptide" evidence="2">
    <location>
        <begin position="1"/>
        <end position="20"/>
    </location>
</feature>
<dbReference type="AlphaFoldDB" id="A0A2J6Q0F5"/>
<name>A0A2J6Q0F5_9HELO</name>
<reference evidence="3 4" key="1">
    <citation type="submission" date="2016-05" db="EMBL/GenBank/DDBJ databases">
        <title>A degradative enzymes factory behind the ericoid mycorrhizal symbiosis.</title>
        <authorList>
            <consortium name="DOE Joint Genome Institute"/>
            <person name="Martino E."/>
            <person name="Morin E."/>
            <person name="Grelet G."/>
            <person name="Kuo A."/>
            <person name="Kohler A."/>
            <person name="Daghino S."/>
            <person name="Barry K."/>
            <person name="Choi C."/>
            <person name="Cichocki N."/>
            <person name="Clum A."/>
            <person name="Copeland A."/>
            <person name="Hainaut M."/>
            <person name="Haridas S."/>
            <person name="Labutti K."/>
            <person name="Lindquist E."/>
            <person name="Lipzen A."/>
            <person name="Khouja H.-R."/>
            <person name="Murat C."/>
            <person name="Ohm R."/>
            <person name="Olson A."/>
            <person name="Spatafora J."/>
            <person name="Veneault-Fourrey C."/>
            <person name="Henrissat B."/>
            <person name="Grigoriev I."/>
            <person name="Martin F."/>
            <person name="Perotto S."/>
        </authorList>
    </citation>
    <scope>NUCLEOTIDE SEQUENCE [LARGE SCALE GENOMIC DNA]</scope>
    <source>
        <strain evidence="3 4">UAMH 7357</strain>
    </source>
</reference>
<accession>A0A2J6Q0F5</accession>
<dbReference type="InterPro" id="IPR037175">
    <property type="entry name" value="KFase_sf"/>
</dbReference>
<evidence type="ECO:0008006" key="5">
    <source>
        <dbReference type="Google" id="ProtNLM"/>
    </source>
</evidence>
<sequence length="376" mass="41287">MRSQSRNLLAIASIYSLVTAHPHPSEHSSIKPRITASRKFDAGDMYANWPSYDQLPLDASYPTKAAWGVWGADDVQGALNHIINATILAARDEIKLGRAINLNMDLNAFITPINPNRKPLNHVFQPGSGYSDDVVVLNTQVSTQYDGLRHFPYSTDSNTTTYQWYNDLIENYDDVIGPAPTTVLGIQQAAQKGIAGRAVLLDFAGWAETQNISYSAFTGYGINTTQLDAVACWQGLPANWSKPGDILLVRTGWIQQYLNLTTYNQEILPWDPELGSVGVNASDDSLAWLWEKKLALVGADNPAFESTPFDKTISGVPRSMHQVFIGGWGQSIMEFLDLETLAAELHALGRSTFFLTIQTLNINTGIASPPNAMAIL</sequence>
<dbReference type="Proteomes" id="UP000235672">
    <property type="component" value="Unassembled WGS sequence"/>
</dbReference>
<organism evidence="3 4">
    <name type="scientific">Hyaloscypha hepaticicola</name>
    <dbReference type="NCBI Taxonomy" id="2082293"/>
    <lineage>
        <taxon>Eukaryota</taxon>
        <taxon>Fungi</taxon>
        <taxon>Dikarya</taxon>
        <taxon>Ascomycota</taxon>
        <taxon>Pezizomycotina</taxon>
        <taxon>Leotiomycetes</taxon>
        <taxon>Helotiales</taxon>
        <taxon>Hyaloscyphaceae</taxon>
        <taxon>Hyaloscypha</taxon>
    </lineage>
</organism>
<proteinExistence type="inferred from homology"/>
<dbReference type="GO" id="GO:0019441">
    <property type="term" value="P:L-tryptophan catabolic process to kynurenine"/>
    <property type="evidence" value="ECO:0007669"/>
    <property type="project" value="InterPro"/>
</dbReference>
<comment type="similarity">
    <text evidence="1">Belongs to the Cyclase 1 superfamily.</text>
</comment>
<evidence type="ECO:0000313" key="4">
    <source>
        <dbReference type="Proteomes" id="UP000235672"/>
    </source>
</evidence>
<dbReference type="Gene3D" id="3.50.30.50">
    <property type="entry name" value="Putative cyclase"/>
    <property type="match status" value="1"/>
</dbReference>
<dbReference type="PANTHER" id="PTHR34861">
    <property type="match status" value="1"/>
</dbReference>
<evidence type="ECO:0000256" key="2">
    <source>
        <dbReference type="SAM" id="SignalP"/>
    </source>
</evidence>
<dbReference type="EMBL" id="KZ613488">
    <property type="protein sequence ID" value="PMD19742.1"/>
    <property type="molecule type" value="Genomic_DNA"/>
</dbReference>
<dbReference type="PANTHER" id="PTHR34861:SF11">
    <property type="entry name" value="CYCLASE"/>
    <property type="match status" value="1"/>
</dbReference>
<evidence type="ECO:0000313" key="3">
    <source>
        <dbReference type="EMBL" id="PMD19742.1"/>
    </source>
</evidence>
<dbReference type="OrthoDB" id="5396at2759"/>
<gene>
    <name evidence="3" type="ORF">NA56DRAFT_628604</name>
</gene>
<feature type="chain" id="PRO_5014440793" description="Cyclase" evidence="2">
    <location>
        <begin position="21"/>
        <end position="376"/>
    </location>
</feature>
<keyword evidence="4" id="KW-1185">Reference proteome</keyword>
<protein>
    <recommendedName>
        <fullName evidence="5">Cyclase</fullName>
    </recommendedName>
</protein>
<dbReference type="STRING" id="1745343.A0A2J6Q0F5"/>
<keyword evidence="2" id="KW-0732">Signal</keyword>
<dbReference type="GO" id="GO:0004061">
    <property type="term" value="F:arylformamidase activity"/>
    <property type="evidence" value="ECO:0007669"/>
    <property type="project" value="InterPro"/>
</dbReference>
<dbReference type="Pfam" id="PF04199">
    <property type="entry name" value="Cyclase"/>
    <property type="match status" value="1"/>
</dbReference>
<dbReference type="InterPro" id="IPR007325">
    <property type="entry name" value="KFase/CYL"/>
</dbReference>
<dbReference type="SUPFAM" id="SSF102198">
    <property type="entry name" value="Putative cyclase"/>
    <property type="match status" value="1"/>
</dbReference>
<evidence type="ECO:0000256" key="1">
    <source>
        <dbReference type="ARBA" id="ARBA00007865"/>
    </source>
</evidence>